<feature type="coiled-coil region" evidence="5">
    <location>
        <begin position="277"/>
        <end position="311"/>
    </location>
</feature>
<dbReference type="Proteomes" id="UP000286415">
    <property type="component" value="Unassembled WGS sequence"/>
</dbReference>
<proteinExistence type="inferred from homology"/>
<name>A0A8T1M3M7_CLOSI</name>
<keyword evidence="7" id="KW-1185">Reference proteome</keyword>
<dbReference type="AlphaFoldDB" id="A0A8T1M3M7"/>
<dbReference type="PRINTS" id="PR00511">
    <property type="entry name" value="TEKTIN"/>
</dbReference>
<keyword evidence="3 5" id="KW-0175">Coiled coil</keyword>
<dbReference type="InterPro" id="IPR048256">
    <property type="entry name" value="Tektin-like"/>
</dbReference>
<dbReference type="Pfam" id="PF03148">
    <property type="entry name" value="Tektin"/>
    <property type="match status" value="1"/>
</dbReference>
<keyword evidence="4" id="KW-0966">Cell projection</keyword>
<evidence type="ECO:0000256" key="5">
    <source>
        <dbReference type="SAM" id="Coils"/>
    </source>
</evidence>
<organism evidence="6 7">
    <name type="scientific">Clonorchis sinensis</name>
    <name type="common">Chinese liver fluke</name>
    <dbReference type="NCBI Taxonomy" id="79923"/>
    <lineage>
        <taxon>Eukaryota</taxon>
        <taxon>Metazoa</taxon>
        <taxon>Spiralia</taxon>
        <taxon>Lophotrochozoa</taxon>
        <taxon>Platyhelminthes</taxon>
        <taxon>Trematoda</taxon>
        <taxon>Digenea</taxon>
        <taxon>Opisthorchiida</taxon>
        <taxon>Opisthorchiata</taxon>
        <taxon>Opisthorchiidae</taxon>
        <taxon>Clonorchis</taxon>
    </lineage>
</organism>
<sequence length="416" mass="48333">MSCLLGKINMDVYGQTKDIFTPKEWSNYHENKYSTSHGERVHSERVKNDSRDVIQDTHATTQRYQQESTKRLRERLHDINFWKQELERQIYDIDCETSRLVKEKHRMELALQQTDYPLHIVTENLNARSHRRGVDKVEDSVQVELKLELNLIRNVQDILKKTIGQAENQIRQNRVAKENLELNWSDKLEAGECDATAGHLHNGSTNKQFYPGVALYQEHMSSPESWTNAANEVVSQSEKERLASIELRNIMAKLLNETSRDLMQQHDRVCSAFKQNLDRLLAAKAHLENHLRETAKEITSQENNIAALKEAIRAKDDPVKVAQTRLHLRQFRPNLELCKDPAAESLACEVNLLTKSLDLLFGELTKSEEKLRNLQDLQMNLEKEIDLKKETIRIDEVQCLPRRAHYPSAIRLQGYP</sequence>
<dbReference type="GO" id="GO:0060294">
    <property type="term" value="P:cilium movement involved in cell motility"/>
    <property type="evidence" value="ECO:0007669"/>
    <property type="project" value="UniProtKB-UniRule"/>
</dbReference>
<dbReference type="PANTHER" id="PTHR19960:SF12">
    <property type="entry name" value="TEKTIN-4"/>
    <property type="match status" value="1"/>
</dbReference>
<keyword evidence="2" id="KW-0963">Cytoplasm</keyword>
<reference evidence="6 7" key="1">
    <citation type="journal article" date="2018" name="Biotechnol. Adv.">
        <title>Improved genomic resources and new bioinformatic workflow for the carcinogenic parasite Clonorchis sinensis: Biotechnological implications.</title>
        <authorList>
            <person name="Wang D."/>
            <person name="Korhonen P.K."/>
            <person name="Gasser R.B."/>
            <person name="Young N.D."/>
        </authorList>
    </citation>
    <scope>NUCLEOTIDE SEQUENCE [LARGE SCALE GENOMIC DNA]</scope>
    <source>
        <strain evidence="6">Cs-k2</strain>
    </source>
</reference>
<keyword evidence="4" id="KW-0282">Flagellum</keyword>
<accession>A0A8T1M3M7</accession>
<evidence type="ECO:0000256" key="2">
    <source>
        <dbReference type="ARBA" id="ARBA00022490"/>
    </source>
</evidence>
<evidence type="ECO:0000256" key="4">
    <source>
        <dbReference type="RuleBase" id="RU367040"/>
    </source>
</evidence>
<dbReference type="EMBL" id="NIRI02000056">
    <property type="protein sequence ID" value="KAG5443994.1"/>
    <property type="molecule type" value="Genomic_DNA"/>
</dbReference>
<dbReference type="PANTHER" id="PTHR19960">
    <property type="entry name" value="TEKTIN"/>
    <property type="match status" value="1"/>
</dbReference>
<dbReference type="GO" id="GO:0015630">
    <property type="term" value="C:microtubule cytoskeleton"/>
    <property type="evidence" value="ECO:0007669"/>
    <property type="project" value="UniProtKB-UniRule"/>
</dbReference>
<dbReference type="OrthoDB" id="5788000at2759"/>
<comment type="caution">
    <text evidence="6">The sequence shown here is derived from an EMBL/GenBank/DDBJ whole genome shotgun (WGS) entry which is preliminary data.</text>
</comment>
<evidence type="ECO:0000313" key="7">
    <source>
        <dbReference type="Proteomes" id="UP000286415"/>
    </source>
</evidence>
<dbReference type="GO" id="GO:0060271">
    <property type="term" value="P:cilium assembly"/>
    <property type="evidence" value="ECO:0007669"/>
    <property type="project" value="UniProtKB-UniRule"/>
</dbReference>
<evidence type="ECO:0000256" key="1">
    <source>
        <dbReference type="ARBA" id="ARBA00007209"/>
    </source>
</evidence>
<gene>
    <name evidence="6" type="ORF">CSKR_112337</name>
</gene>
<keyword evidence="4" id="KW-0969">Cilium</keyword>
<protein>
    <recommendedName>
        <fullName evidence="4">Tektin</fullName>
    </recommendedName>
</protein>
<dbReference type="InterPro" id="IPR000435">
    <property type="entry name" value="Tektins"/>
</dbReference>
<comment type="subcellular location">
    <subcellularLocation>
        <location evidence="4">Cytoplasm</location>
        <location evidence="4">Cytoskeleton</location>
        <location evidence="4">Cilium axoneme</location>
    </subcellularLocation>
</comment>
<reference evidence="6 7" key="2">
    <citation type="journal article" date="2021" name="Genomics">
        <title>High-quality reference genome for Clonorchis sinensis.</title>
        <authorList>
            <person name="Young N.D."/>
            <person name="Stroehlein A.J."/>
            <person name="Kinkar L."/>
            <person name="Wang T."/>
            <person name="Sohn W.M."/>
            <person name="Chang B.C.H."/>
            <person name="Kaur P."/>
            <person name="Weisz D."/>
            <person name="Dudchenko O."/>
            <person name="Aiden E.L."/>
            <person name="Korhonen P.K."/>
            <person name="Gasser R.B."/>
        </authorList>
    </citation>
    <scope>NUCLEOTIDE SEQUENCE [LARGE SCALE GENOMIC DNA]</scope>
    <source>
        <strain evidence="6">Cs-k2</strain>
    </source>
</reference>
<dbReference type="GO" id="GO:0005634">
    <property type="term" value="C:nucleus"/>
    <property type="evidence" value="ECO:0007669"/>
    <property type="project" value="TreeGrafter"/>
</dbReference>
<comment type="similarity">
    <text evidence="1 4">Belongs to the tektin family.</text>
</comment>
<feature type="coiled-coil region" evidence="5">
    <location>
        <begin position="357"/>
        <end position="391"/>
    </location>
</feature>
<evidence type="ECO:0000256" key="3">
    <source>
        <dbReference type="ARBA" id="ARBA00023054"/>
    </source>
</evidence>
<evidence type="ECO:0000313" key="6">
    <source>
        <dbReference type="EMBL" id="KAG5443994.1"/>
    </source>
</evidence>
<dbReference type="GO" id="GO:0005930">
    <property type="term" value="C:axoneme"/>
    <property type="evidence" value="ECO:0007669"/>
    <property type="project" value="UniProtKB-SubCell"/>
</dbReference>